<accession>A0ABD3U1W8</accession>
<sequence>MFESCGEILALSLFMLLYIVTASSDCPISCDCGDEAETVNLSCKSTIPYTLPLNTRVVNIIDIEYKHLNQSHFNHTRWANVTNLYLSGKSVTHVADYTFLNVTNLTHLQISFDI</sequence>
<dbReference type="SUPFAM" id="SSF52058">
    <property type="entry name" value="L domain-like"/>
    <property type="match status" value="1"/>
</dbReference>
<feature type="chain" id="PRO_5044847735" description="LRRNT domain-containing protein" evidence="1">
    <location>
        <begin position="23"/>
        <end position="114"/>
    </location>
</feature>
<keyword evidence="3" id="KW-1185">Reference proteome</keyword>
<comment type="caution">
    <text evidence="2">The sequence shown here is derived from an EMBL/GenBank/DDBJ whole genome shotgun (WGS) entry which is preliminary data.</text>
</comment>
<dbReference type="Proteomes" id="UP001634394">
    <property type="component" value="Unassembled WGS sequence"/>
</dbReference>
<dbReference type="EMBL" id="JBJQND010000017">
    <property type="protein sequence ID" value="KAL3842821.1"/>
    <property type="molecule type" value="Genomic_DNA"/>
</dbReference>
<protein>
    <recommendedName>
        <fullName evidence="4">LRRNT domain-containing protein</fullName>
    </recommendedName>
</protein>
<keyword evidence="1" id="KW-0732">Signal</keyword>
<organism evidence="2 3">
    <name type="scientific">Sinanodonta woodiana</name>
    <name type="common">Chinese pond mussel</name>
    <name type="synonym">Anodonta woodiana</name>
    <dbReference type="NCBI Taxonomy" id="1069815"/>
    <lineage>
        <taxon>Eukaryota</taxon>
        <taxon>Metazoa</taxon>
        <taxon>Spiralia</taxon>
        <taxon>Lophotrochozoa</taxon>
        <taxon>Mollusca</taxon>
        <taxon>Bivalvia</taxon>
        <taxon>Autobranchia</taxon>
        <taxon>Heteroconchia</taxon>
        <taxon>Palaeoheterodonta</taxon>
        <taxon>Unionida</taxon>
        <taxon>Unionoidea</taxon>
        <taxon>Unionidae</taxon>
        <taxon>Unioninae</taxon>
        <taxon>Sinanodonta</taxon>
    </lineage>
</organism>
<gene>
    <name evidence="2" type="ORF">ACJMK2_020805</name>
</gene>
<feature type="signal peptide" evidence="1">
    <location>
        <begin position="1"/>
        <end position="22"/>
    </location>
</feature>
<evidence type="ECO:0000256" key="1">
    <source>
        <dbReference type="SAM" id="SignalP"/>
    </source>
</evidence>
<evidence type="ECO:0008006" key="4">
    <source>
        <dbReference type="Google" id="ProtNLM"/>
    </source>
</evidence>
<name>A0ABD3U1W8_SINWO</name>
<dbReference type="InterPro" id="IPR032675">
    <property type="entry name" value="LRR_dom_sf"/>
</dbReference>
<proteinExistence type="predicted"/>
<reference evidence="2 3" key="1">
    <citation type="submission" date="2024-11" db="EMBL/GenBank/DDBJ databases">
        <title>Chromosome-level genome assembly of the freshwater bivalve Anodonta woodiana.</title>
        <authorList>
            <person name="Chen X."/>
        </authorList>
    </citation>
    <scope>NUCLEOTIDE SEQUENCE [LARGE SCALE GENOMIC DNA]</scope>
    <source>
        <strain evidence="2">MN2024</strain>
        <tissue evidence="2">Gills</tissue>
    </source>
</reference>
<evidence type="ECO:0000313" key="2">
    <source>
        <dbReference type="EMBL" id="KAL3842821.1"/>
    </source>
</evidence>
<evidence type="ECO:0000313" key="3">
    <source>
        <dbReference type="Proteomes" id="UP001634394"/>
    </source>
</evidence>
<dbReference type="AlphaFoldDB" id="A0ABD3U1W8"/>
<dbReference type="Gene3D" id="3.80.10.10">
    <property type="entry name" value="Ribonuclease Inhibitor"/>
    <property type="match status" value="1"/>
</dbReference>